<evidence type="ECO:0000313" key="4">
    <source>
        <dbReference type="EnsemblMetazoa" id="CapteP226447"/>
    </source>
</evidence>
<sequence>MEGQGEAVAVKKASAKKCSYWDFAMIALVALGLLTAVIFTATLFVGRAEELQWKRADACYVEQVEILPRNDNTRRVLDRLRPRQHHMDSREHSMEERSSHEERRDRHRKWGKHFESDSNESRETELHEGKDRLTEDIREILQSSARYLNGLSMINKLTRSSEEDGSNSSEEEIEEESVCEIMPCAKVWVTYTNKRNTAKGLLHPDVFELRDNPECSISPCSDNLNDIPEETMNFLSPYLTAMKSGEEVECYFNKDKEPKSLWQEFTCGTMDLWDEMTDWGEDERDDEDEHSSMDKRSIDEDVAHLVAHKSLKASAVLAIILPVLCAFICLFVLAVRAVLRLVKSTKVTEREEPYAVSRGPSFIGKKMRSPSVWSLSLSSAKANEAWCDNKGTGLPQYDEKMDAVPDYEEVMKNAPPAYCSLGEEEEKKGDEKV</sequence>
<name>R7TB96_CAPTE</name>
<proteinExistence type="predicted"/>
<keyword evidence="2" id="KW-0472">Membrane</keyword>
<keyword evidence="2" id="KW-1133">Transmembrane helix</keyword>
<feature type="region of interest" description="Disordered" evidence="1">
    <location>
        <begin position="80"/>
        <end position="130"/>
    </location>
</feature>
<accession>R7TB96</accession>
<dbReference type="EnsemblMetazoa" id="CapteT226447">
    <property type="protein sequence ID" value="CapteP226447"/>
    <property type="gene ID" value="CapteG226447"/>
</dbReference>
<gene>
    <name evidence="3" type="ORF">CAPTEDRAFT_226447</name>
</gene>
<dbReference type="HOGENOM" id="CLU_633479_0_0_1"/>
<evidence type="ECO:0000256" key="1">
    <source>
        <dbReference type="SAM" id="MobiDB-lite"/>
    </source>
</evidence>
<dbReference type="EMBL" id="KB311728">
    <property type="protein sequence ID" value="ELT88737.1"/>
    <property type="molecule type" value="Genomic_DNA"/>
</dbReference>
<dbReference type="Proteomes" id="UP000014760">
    <property type="component" value="Unassembled WGS sequence"/>
</dbReference>
<organism evidence="3">
    <name type="scientific">Capitella teleta</name>
    <name type="common">Polychaete worm</name>
    <dbReference type="NCBI Taxonomy" id="283909"/>
    <lineage>
        <taxon>Eukaryota</taxon>
        <taxon>Metazoa</taxon>
        <taxon>Spiralia</taxon>
        <taxon>Lophotrochozoa</taxon>
        <taxon>Annelida</taxon>
        <taxon>Polychaeta</taxon>
        <taxon>Sedentaria</taxon>
        <taxon>Scolecida</taxon>
        <taxon>Capitellidae</taxon>
        <taxon>Capitella</taxon>
    </lineage>
</organism>
<protein>
    <submittedName>
        <fullName evidence="3 4">Uncharacterized protein</fullName>
    </submittedName>
</protein>
<reference evidence="4" key="3">
    <citation type="submission" date="2015-06" db="UniProtKB">
        <authorList>
            <consortium name="EnsemblMetazoa"/>
        </authorList>
    </citation>
    <scope>IDENTIFICATION</scope>
</reference>
<dbReference type="EMBL" id="AMQN01015233">
    <property type="status" value="NOT_ANNOTATED_CDS"/>
    <property type="molecule type" value="Genomic_DNA"/>
</dbReference>
<evidence type="ECO:0000256" key="2">
    <source>
        <dbReference type="SAM" id="Phobius"/>
    </source>
</evidence>
<feature type="transmembrane region" description="Helical" evidence="2">
    <location>
        <begin position="20"/>
        <end position="45"/>
    </location>
</feature>
<feature type="transmembrane region" description="Helical" evidence="2">
    <location>
        <begin position="315"/>
        <end position="339"/>
    </location>
</feature>
<feature type="compositionally biased region" description="Basic and acidic residues" evidence="1">
    <location>
        <begin position="112"/>
        <end position="130"/>
    </location>
</feature>
<dbReference type="AlphaFoldDB" id="R7TB96"/>
<reference evidence="3 5" key="2">
    <citation type="journal article" date="2013" name="Nature">
        <title>Insights into bilaterian evolution from three spiralian genomes.</title>
        <authorList>
            <person name="Simakov O."/>
            <person name="Marletaz F."/>
            <person name="Cho S.J."/>
            <person name="Edsinger-Gonzales E."/>
            <person name="Havlak P."/>
            <person name="Hellsten U."/>
            <person name="Kuo D.H."/>
            <person name="Larsson T."/>
            <person name="Lv J."/>
            <person name="Arendt D."/>
            <person name="Savage R."/>
            <person name="Osoegawa K."/>
            <person name="de Jong P."/>
            <person name="Grimwood J."/>
            <person name="Chapman J.A."/>
            <person name="Shapiro H."/>
            <person name="Aerts A."/>
            <person name="Otillar R.P."/>
            <person name="Terry A.Y."/>
            <person name="Boore J.L."/>
            <person name="Grigoriev I.V."/>
            <person name="Lindberg D.R."/>
            <person name="Seaver E.C."/>
            <person name="Weisblat D.A."/>
            <person name="Putnam N.H."/>
            <person name="Rokhsar D.S."/>
        </authorList>
    </citation>
    <scope>NUCLEOTIDE SEQUENCE</scope>
    <source>
        <strain evidence="3 5">I ESC-2004</strain>
    </source>
</reference>
<keyword evidence="2" id="KW-0812">Transmembrane</keyword>
<feature type="compositionally biased region" description="Basic and acidic residues" evidence="1">
    <location>
        <begin position="80"/>
        <end position="104"/>
    </location>
</feature>
<reference evidence="5" key="1">
    <citation type="submission" date="2012-12" db="EMBL/GenBank/DDBJ databases">
        <authorList>
            <person name="Hellsten U."/>
            <person name="Grimwood J."/>
            <person name="Chapman J.A."/>
            <person name="Shapiro H."/>
            <person name="Aerts A."/>
            <person name="Otillar R.P."/>
            <person name="Terry A.Y."/>
            <person name="Boore J.L."/>
            <person name="Simakov O."/>
            <person name="Marletaz F."/>
            <person name="Cho S.-J."/>
            <person name="Edsinger-Gonzales E."/>
            <person name="Havlak P."/>
            <person name="Kuo D.-H."/>
            <person name="Larsson T."/>
            <person name="Lv J."/>
            <person name="Arendt D."/>
            <person name="Savage R."/>
            <person name="Osoegawa K."/>
            <person name="de Jong P."/>
            <person name="Lindberg D.R."/>
            <person name="Seaver E.C."/>
            <person name="Weisblat D.A."/>
            <person name="Putnam N.H."/>
            <person name="Grigoriev I.V."/>
            <person name="Rokhsar D.S."/>
        </authorList>
    </citation>
    <scope>NUCLEOTIDE SEQUENCE</scope>
    <source>
        <strain evidence="5">I ESC-2004</strain>
    </source>
</reference>
<evidence type="ECO:0000313" key="3">
    <source>
        <dbReference type="EMBL" id="ELT88737.1"/>
    </source>
</evidence>
<keyword evidence="5" id="KW-1185">Reference proteome</keyword>
<evidence type="ECO:0000313" key="5">
    <source>
        <dbReference type="Proteomes" id="UP000014760"/>
    </source>
</evidence>